<feature type="compositionally biased region" description="Low complexity" evidence="1">
    <location>
        <begin position="187"/>
        <end position="208"/>
    </location>
</feature>
<evidence type="ECO:0000256" key="1">
    <source>
        <dbReference type="SAM" id="MobiDB-lite"/>
    </source>
</evidence>
<feature type="compositionally biased region" description="Polar residues" evidence="1">
    <location>
        <begin position="162"/>
        <end position="179"/>
    </location>
</feature>
<dbReference type="EMBL" id="CAAALY010067545">
    <property type="protein sequence ID" value="VEL24401.1"/>
    <property type="molecule type" value="Genomic_DNA"/>
</dbReference>
<feature type="non-terminal residue" evidence="2">
    <location>
        <position position="1"/>
    </location>
</feature>
<sequence length="266" mass="26478">MIAKMLTNSAISRARISARSFEHGLLNLDTLTAAAAAASALVANVGSGSDSRLGESSGHDGSTTCASAGSGGSTLIPNHAALLETAMLAAAFLAVGNGGVDGSQELPAAAPMLTTSIANHDQGLLRLGLPPVDPKNSSATGSSRSRDRRGRVRRSQDALPVSPSSRNGTINSTNGSQHRLSGLRANTGTASPKSSSTTTPATMKTTPTRVGKTATPVSGTESADLNTAAATMTAVAAAAAAAVTSALEQDVIRVHGQPGASSQLVE</sequence>
<dbReference type="Proteomes" id="UP000784294">
    <property type="component" value="Unassembled WGS sequence"/>
</dbReference>
<gene>
    <name evidence="2" type="ORF">PXEA_LOCUS17841</name>
</gene>
<proteinExistence type="predicted"/>
<reference evidence="2" key="1">
    <citation type="submission" date="2018-11" db="EMBL/GenBank/DDBJ databases">
        <authorList>
            <consortium name="Pathogen Informatics"/>
        </authorList>
    </citation>
    <scope>NUCLEOTIDE SEQUENCE</scope>
</reference>
<evidence type="ECO:0000313" key="2">
    <source>
        <dbReference type="EMBL" id="VEL24401.1"/>
    </source>
</evidence>
<comment type="caution">
    <text evidence="2">The sequence shown here is derived from an EMBL/GenBank/DDBJ whole genome shotgun (WGS) entry which is preliminary data.</text>
</comment>
<keyword evidence="3" id="KW-1185">Reference proteome</keyword>
<feature type="region of interest" description="Disordered" evidence="1">
    <location>
        <begin position="125"/>
        <end position="220"/>
    </location>
</feature>
<accession>A0A448WZQ9</accession>
<name>A0A448WZQ9_9PLAT</name>
<protein>
    <submittedName>
        <fullName evidence="2">Uncharacterized protein</fullName>
    </submittedName>
</protein>
<evidence type="ECO:0000313" key="3">
    <source>
        <dbReference type="Proteomes" id="UP000784294"/>
    </source>
</evidence>
<dbReference type="AlphaFoldDB" id="A0A448WZQ9"/>
<organism evidence="2 3">
    <name type="scientific">Protopolystoma xenopodis</name>
    <dbReference type="NCBI Taxonomy" id="117903"/>
    <lineage>
        <taxon>Eukaryota</taxon>
        <taxon>Metazoa</taxon>
        <taxon>Spiralia</taxon>
        <taxon>Lophotrochozoa</taxon>
        <taxon>Platyhelminthes</taxon>
        <taxon>Monogenea</taxon>
        <taxon>Polyopisthocotylea</taxon>
        <taxon>Polystomatidea</taxon>
        <taxon>Polystomatidae</taxon>
        <taxon>Protopolystoma</taxon>
    </lineage>
</organism>